<evidence type="ECO:0000256" key="2">
    <source>
        <dbReference type="SAM" id="Phobius"/>
    </source>
</evidence>
<dbReference type="Proteomes" id="UP000010798">
    <property type="component" value="Chromosome"/>
</dbReference>
<proteinExistence type="predicted"/>
<evidence type="ECO:0000313" key="3">
    <source>
        <dbReference type="EMBL" id="AGA30573.1"/>
    </source>
</evidence>
<evidence type="ECO:0000313" key="4">
    <source>
        <dbReference type="Proteomes" id="UP000010798"/>
    </source>
</evidence>
<dbReference type="EMBL" id="CP003364">
    <property type="protein sequence ID" value="AGA30573.1"/>
    <property type="molecule type" value="Genomic_DNA"/>
</dbReference>
<keyword evidence="2" id="KW-1133">Transmembrane helix</keyword>
<evidence type="ECO:0000256" key="1">
    <source>
        <dbReference type="SAM" id="MobiDB-lite"/>
    </source>
</evidence>
<dbReference type="OrthoDB" id="9932367at2"/>
<dbReference type="STRING" id="886293.Sinac_6497"/>
<reference evidence="3 4" key="1">
    <citation type="submission" date="2012-02" db="EMBL/GenBank/DDBJ databases">
        <title>Complete sequence of chromosome of Singulisphaera acidiphila DSM 18658.</title>
        <authorList>
            <consortium name="US DOE Joint Genome Institute (JGI-PGF)"/>
            <person name="Lucas S."/>
            <person name="Copeland A."/>
            <person name="Lapidus A."/>
            <person name="Glavina del Rio T."/>
            <person name="Dalin E."/>
            <person name="Tice H."/>
            <person name="Bruce D."/>
            <person name="Goodwin L."/>
            <person name="Pitluck S."/>
            <person name="Peters L."/>
            <person name="Ovchinnikova G."/>
            <person name="Chertkov O."/>
            <person name="Kyrpides N."/>
            <person name="Mavromatis K."/>
            <person name="Ivanova N."/>
            <person name="Brettin T."/>
            <person name="Detter J.C."/>
            <person name="Han C."/>
            <person name="Larimer F."/>
            <person name="Land M."/>
            <person name="Hauser L."/>
            <person name="Markowitz V."/>
            <person name="Cheng J.-F."/>
            <person name="Hugenholtz P."/>
            <person name="Woyke T."/>
            <person name="Wu D."/>
            <person name="Tindall B."/>
            <person name="Pomrenke H."/>
            <person name="Brambilla E."/>
            <person name="Klenk H.-P."/>
            <person name="Eisen J.A."/>
        </authorList>
    </citation>
    <scope>NUCLEOTIDE SEQUENCE [LARGE SCALE GENOMIC DNA]</scope>
    <source>
        <strain evidence="4">ATCC BAA-1392 / DSM 18658 / VKM B-2454 / MOB10</strain>
    </source>
</reference>
<protein>
    <submittedName>
        <fullName evidence="3">Uncharacterized protein</fullName>
    </submittedName>
</protein>
<feature type="region of interest" description="Disordered" evidence="1">
    <location>
        <begin position="122"/>
        <end position="141"/>
    </location>
</feature>
<dbReference type="HOGENOM" id="CLU_1824028_0_0_0"/>
<gene>
    <name evidence="3" type="ordered locus">Sinac_6497</name>
</gene>
<sequence length="141" mass="15800">MKRVERRRGAVLAIVIIFSTMVLATWALASRRTLAQVRLKEQLVQREARAEESGRRRFALAFGLALLETGLPPVPPGETTYLCETAILSGDGIERTYLLRFEKIEKTRWTVRARLAVAGDPVTLPRPTRFPAPEPDPPPNP</sequence>
<accession>L0DNZ2</accession>
<feature type="transmembrane region" description="Helical" evidence="2">
    <location>
        <begin position="9"/>
        <end position="29"/>
    </location>
</feature>
<dbReference type="KEGG" id="saci:Sinac_6497"/>
<name>L0DNZ2_SINAD</name>
<dbReference type="RefSeq" id="WP_015249656.1">
    <property type="nucleotide sequence ID" value="NC_019892.1"/>
</dbReference>
<keyword evidence="2" id="KW-0812">Transmembrane</keyword>
<keyword evidence="2" id="KW-0472">Membrane</keyword>
<organism evidence="3 4">
    <name type="scientific">Singulisphaera acidiphila (strain ATCC BAA-1392 / DSM 18658 / VKM B-2454 / MOB10)</name>
    <dbReference type="NCBI Taxonomy" id="886293"/>
    <lineage>
        <taxon>Bacteria</taxon>
        <taxon>Pseudomonadati</taxon>
        <taxon>Planctomycetota</taxon>
        <taxon>Planctomycetia</taxon>
        <taxon>Isosphaerales</taxon>
        <taxon>Isosphaeraceae</taxon>
        <taxon>Singulisphaera</taxon>
    </lineage>
</organism>
<feature type="compositionally biased region" description="Pro residues" evidence="1">
    <location>
        <begin position="128"/>
        <end position="141"/>
    </location>
</feature>
<keyword evidence="4" id="KW-1185">Reference proteome</keyword>
<dbReference type="AlphaFoldDB" id="L0DNZ2"/>